<comment type="similarity">
    <text evidence="1">Belongs to the SdhE FAD assembly factor family.</text>
</comment>
<proteinExistence type="inferred from homology"/>
<evidence type="ECO:0000256" key="1">
    <source>
        <dbReference type="ARBA" id="ARBA00008571"/>
    </source>
</evidence>
<evidence type="ECO:0000313" key="4">
    <source>
        <dbReference type="EMBL" id="GIL38494.1"/>
    </source>
</evidence>
<comment type="caution">
    <text evidence="4">The sequence shown here is derived from an EMBL/GenBank/DDBJ whole genome shotgun (WGS) entry which is preliminary data.</text>
</comment>
<evidence type="ECO:0000256" key="3">
    <source>
        <dbReference type="ARBA" id="ARBA00023186"/>
    </source>
</evidence>
<name>A0A8S8X7P0_9PROT</name>
<dbReference type="PANTHER" id="PTHR12469:SF2">
    <property type="entry name" value="SUCCINATE DEHYDROGENASE ASSEMBLY FACTOR 2, MITOCHONDRIAL"/>
    <property type="match status" value="1"/>
</dbReference>
<evidence type="ECO:0000313" key="5">
    <source>
        <dbReference type="Proteomes" id="UP000681075"/>
    </source>
</evidence>
<dbReference type="Pfam" id="PF03937">
    <property type="entry name" value="Sdh5"/>
    <property type="match status" value="1"/>
</dbReference>
<dbReference type="Proteomes" id="UP000681075">
    <property type="component" value="Unassembled WGS sequence"/>
</dbReference>
<sequence>MSATDTRDDELIRRQLRFRSWHRGTRESDLLIGSFADAALDGFDSAQLDAYAAFLREDDPDIWDWVVRELEAPAAHAVLVGLMRAHVAARQAGGA</sequence>
<gene>
    <name evidence="4" type="ORF">TMPK1_07310</name>
</gene>
<dbReference type="InterPro" id="IPR036714">
    <property type="entry name" value="SDH_sf"/>
</dbReference>
<dbReference type="EMBL" id="BOPV01000001">
    <property type="protein sequence ID" value="GIL38494.1"/>
    <property type="molecule type" value="Genomic_DNA"/>
</dbReference>
<keyword evidence="3" id="KW-0143">Chaperone</keyword>
<evidence type="ECO:0000256" key="2">
    <source>
        <dbReference type="ARBA" id="ARBA00019418"/>
    </source>
</evidence>
<dbReference type="GO" id="GO:0006099">
    <property type="term" value="P:tricarboxylic acid cycle"/>
    <property type="evidence" value="ECO:0007669"/>
    <property type="project" value="TreeGrafter"/>
</dbReference>
<accession>A0A8S8X7P0</accession>
<keyword evidence="5" id="KW-1185">Reference proteome</keyword>
<protein>
    <recommendedName>
        <fullName evidence="2">FAD assembly factor SdhE</fullName>
    </recommendedName>
</protein>
<dbReference type="InterPro" id="IPR005631">
    <property type="entry name" value="SDH"/>
</dbReference>
<organism evidence="4 5">
    <name type="scientific">Roseiterribacter gracilis</name>
    <dbReference type="NCBI Taxonomy" id="2812848"/>
    <lineage>
        <taxon>Bacteria</taxon>
        <taxon>Pseudomonadati</taxon>
        <taxon>Pseudomonadota</taxon>
        <taxon>Alphaproteobacteria</taxon>
        <taxon>Rhodospirillales</taxon>
        <taxon>Roseiterribacteraceae</taxon>
        <taxon>Roseiterribacter</taxon>
    </lineage>
</organism>
<dbReference type="Gene3D" id="1.10.150.250">
    <property type="entry name" value="Flavinator of succinate dehydrogenase"/>
    <property type="match status" value="1"/>
</dbReference>
<dbReference type="AlphaFoldDB" id="A0A8S8X7P0"/>
<dbReference type="SUPFAM" id="SSF109910">
    <property type="entry name" value="YgfY-like"/>
    <property type="match status" value="1"/>
</dbReference>
<dbReference type="RefSeq" id="WP_420241526.1">
    <property type="nucleotide sequence ID" value="NZ_BOPV01000001.1"/>
</dbReference>
<reference evidence="4" key="1">
    <citation type="submission" date="2021-02" db="EMBL/GenBank/DDBJ databases">
        <title>Genome sequence of Rhodospirillales sp. strain TMPK1 isolated from soil.</title>
        <authorList>
            <person name="Nakai R."/>
            <person name="Kusada H."/>
            <person name="Tamaki H."/>
        </authorList>
    </citation>
    <scope>NUCLEOTIDE SEQUENCE</scope>
    <source>
        <strain evidence="4">TMPK1</strain>
    </source>
</reference>
<dbReference type="PANTHER" id="PTHR12469">
    <property type="entry name" value="PROTEIN EMI5 HOMOLOG, MITOCHONDRIAL"/>
    <property type="match status" value="1"/>
</dbReference>